<dbReference type="InterPro" id="IPR041546">
    <property type="entry name" value="ClpA/ClpB_AAA_lid"/>
</dbReference>
<dbReference type="GO" id="GO:0005524">
    <property type="term" value="F:ATP binding"/>
    <property type="evidence" value="ECO:0007669"/>
    <property type="project" value="UniProtKB-KW"/>
</dbReference>
<dbReference type="PRINTS" id="PR00300">
    <property type="entry name" value="CLPPROTEASEA"/>
</dbReference>
<dbReference type="Pfam" id="PF07724">
    <property type="entry name" value="AAA_2"/>
    <property type="match status" value="1"/>
</dbReference>
<dbReference type="InterPro" id="IPR017729">
    <property type="entry name" value="ATPase_T6SS_ClpV1"/>
</dbReference>
<dbReference type="Proteomes" id="UP000183371">
    <property type="component" value="Unassembled WGS sequence"/>
</dbReference>
<dbReference type="PROSITE" id="PS51903">
    <property type="entry name" value="CLP_R"/>
    <property type="match status" value="1"/>
</dbReference>
<proteinExistence type="inferred from homology"/>
<sequence>MARLEIKALIERLNPCCRQAIEEAASLCVSNSHQEVTIEHFLISLASQPAVDFRLLVQSQNVDVDVLNEAFRATFNRYRRVETDRTPTFSPLLQDLLQDAWLIASVEQGEKTVRSGAVLIALLNDRGRYMQMDYYPLLERVSSDTLLRQFDELTAGSFEKDHRAGQGAGGGAGAADTAEGFLHKYGTNFTQLAKDGKIDPIFCRDNEIRQIIEILCRRRKNNPICVGEAGVGKTALAEGLALRIANGEVPEDFANVALWGLDVGALQAGASMKGEFEKRLKGVIDEVRSSAEPIILFIDEAHTLIGAGGDQGGSDAANLLKPALARGELKTIAATTWTEYKKYFEKDPALTRRFQLVKLDEPTIDEAIIIMRGLKKAYEEAHGVYITEEAIGASVRLAARYITGRQLPDKAIDVLDTACARVRAGANTPPVELQDVEQSLQTLSWEREGLERDQLTAPLEPEQLERLKAIADQINDLEERKQELSSRLEAQVALAENFISAREDLFQKQPETLEEDALEQDRALLANHKNALIAEAGSEPLISVEVGSAEIAAIISDWTGIPVNSMVQDDYHRLLTLAETMKKAIKGQDHAIDAIEARLRASRLDLHKKGQPLGVFFLAGPSGVGKTETALEVSRRLFGGEEFITTINMSEYQERHTVSRLIGSPPGYVGYGEGGVLTEAIRKKPYSVVLLDEVEKADPNVLNLFYQAFDKGELADGEGRLIDCRNVVFFLTSNLGSDQIENWVANAEDGQVPSHGSMLKSLTPLFAQHFKPALLARMEPLVYMPLSEEVLADIVQMRLNDLIELLKETQKIALTITEAAYGRVTQMCRVASNGARLVDQVIQRQLLPTLSIEILEAGHRGEHIASIAIDSPEEDGGFSFSAVFQEDTTAEPTDENTLEEV</sequence>
<gene>
    <name evidence="10" type="ORF">SAMN05444141_101924</name>
</gene>
<dbReference type="InterPro" id="IPR036628">
    <property type="entry name" value="Clp_N_dom_sf"/>
</dbReference>
<dbReference type="EMBL" id="FPBD01000001">
    <property type="protein sequence ID" value="SFT50663.1"/>
    <property type="molecule type" value="Genomic_DNA"/>
</dbReference>
<dbReference type="SUPFAM" id="SSF81923">
    <property type="entry name" value="Double Clp-N motif"/>
    <property type="match status" value="1"/>
</dbReference>
<evidence type="ECO:0000256" key="2">
    <source>
        <dbReference type="ARBA" id="ARBA00022737"/>
    </source>
</evidence>
<evidence type="ECO:0000256" key="5">
    <source>
        <dbReference type="ARBA" id="ARBA00023186"/>
    </source>
</evidence>
<evidence type="ECO:0000256" key="8">
    <source>
        <dbReference type="SAM" id="Coils"/>
    </source>
</evidence>
<dbReference type="GO" id="GO:0034605">
    <property type="term" value="P:cellular response to heat"/>
    <property type="evidence" value="ECO:0007669"/>
    <property type="project" value="TreeGrafter"/>
</dbReference>
<reference evidence="11" key="1">
    <citation type="submission" date="2016-10" db="EMBL/GenBank/DDBJ databases">
        <authorList>
            <person name="Varghese N."/>
            <person name="Submissions S."/>
        </authorList>
    </citation>
    <scope>NUCLEOTIDE SEQUENCE [LARGE SCALE GENOMIC DNA]</scope>
    <source>
        <strain evidence="11">DSM 17465</strain>
    </source>
</reference>
<name>A0A1I6YJK2_9HYPH</name>
<dbReference type="NCBIfam" id="TIGR03345">
    <property type="entry name" value="VI_ClpV1"/>
    <property type="match status" value="1"/>
</dbReference>
<dbReference type="GO" id="GO:0016887">
    <property type="term" value="F:ATP hydrolysis activity"/>
    <property type="evidence" value="ECO:0007669"/>
    <property type="project" value="InterPro"/>
</dbReference>
<dbReference type="Gene3D" id="3.40.50.300">
    <property type="entry name" value="P-loop containing nucleotide triphosphate hydrolases"/>
    <property type="match status" value="3"/>
</dbReference>
<feature type="domain" description="Clp R" evidence="9">
    <location>
        <begin position="10"/>
        <end position="156"/>
    </location>
</feature>
<dbReference type="InterPro" id="IPR003959">
    <property type="entry name" value="ATPase_AAA_core"/>
</dbReference>
<dbReference type="InterPro" id="IPR001270">
    <property type="entry name" value="ClpA/B"/>
</dbReference>
<dbReference type="Pfam" id="PF02861">
    <property type="entry name" value="Clp_N"/>
    <property type="match status" value="1"/>
</dbReference>
<keyword evidence="5 7" id="KW-0143">Chaperone</keyword>
<comment type="similarity">
    <text evidence="1 7">Belongs to the ClpA/ClpB family.</text>
</comment>
<dbReference type="SMART" id="SM01086">
    <property type="entry name" value="ClpB_D2-small"/>
    <property type="match status" value="1"/>
</dbReference>
<feature type="coiled-coil region" evidence="8">
    <location>
        <begin position="433"/>
        <end position="494"/>
    </location>
</feature>
<evidence type="ECO:0000256" key="3">
    <source>
        <dbReference type="ARBA" id="ARBA00022741"/>
    </source>
</evidence>
<dbReference type="SUPFAM" id="SSF52540">
    <property type="entry name" value="P-loop containing nucleoside triphosphate hydrolases"/>
    <property type="match status" value="2"/>
</dbReference>
<dbReference type="PROSITE" id="PS00870">
    <property type="entry name" value="CLPAB_1"/>
    <property type="match status" value="1"/>
</dbReference>
<evidence type="ECO:0000256" key="4">
    <source>
        <dbReference type="ARBA" id="ARBA00022840"/>
    </source>
</evidence>
<dbReference type="PANTHER" id="PTHR11638">
    <property type="entry name" value="ATP-DEPENDENT CLP PROTEASE"/>
    <property type="match status" value="1"/>
</dbReference>
<evidence type="ECO:0000256" key="7">
    <source>
        <dbReference type="RuleBase" id="RU004432"/>
    </source>
</evidence>
<dbReference type="Pfam" id="PF00004">
    <property type="entry name" value="AAA"/>
    <property type="match status" value="1"/>
</dbReference>
<dbReference type="Gene3D" id="1.10.8.60">
    <property type="match status" value="1"/>
</dbReference>
<dbReference type="PROSITE" id="PS00871">
    <property type="entry name" value="CLPAB_2"/>
    <property type="match status" value="1"/>
</dbReference>
<evidence type="ECO:0000313" key="10">
    <source>
        <dbReference type="EMBL" id="SFT50663.1"/>
    </source>
</evidence>
<dbReference type="AlphaFoldDB" id="A0A1I6YJK2"/>
<evidence type="ECO:0000259" key="9">
    <source>
        <dbReference type="PROSITE" id="PS51903"/>
    </source>
</evidence>
<keyword evidence="4 7" id="KW-0067">ATP-binding</keyword>
<evidence type="ECO:0000313" key="11">
    <source>
        <dbReference type="Proteomes" id="UP000183371"/>
    </source>
</evidence>
<keyword evidence="8" id="KW-0175">Coiled coil</keyword>
<dbReference type="InterPro" id="IPR019489">
    <property type="entry name" value="Clp_ATPase_C"/>
</dbReference>
<dbReference type="PANTHER" id="PTHR11638:SF181">
    <property type="entry name" value="ATPASE SUBUNIT OF ATP-DEPENDENT PROTEASE"/>
    <property type="match status" value="1"/>
</dbReference>
<keyword evidence="2 6" id="KW-0677">Repeat</keyword>
<dbReference type="InterPro" id="IPR003593">
    <property type="entry name" value="AAA+_ATPase"/>
</dbReference>
<dbReference type="InterPro" id="IPR027417">
    <property type="entry name" value="P-loop_NTPase"/>
</dbReference>
<dbReference type="InterPro" id="IPR004176">
    <property type="entry name" value="Clp_R_N"/>
</dbReference>
<keyword evidence="11" id="KW-1185">Reference proteome</keyword>
<dbReference type="CDD" id="cd00009">
    <property type="entry name" value="AAA"/>
    <property type="match status" value="1"/>
</dbReference>
<dbReference type="Pfam" id="PF17871">
    <property type="entry name" value="AAA_lid_9"/>
    <property type="match status" value="1"/>
</dbReference>
<accession>A0A1I6YJK2</accession>
<protein>
    <submittedName>
        <fullName evidence="10">Type VI secretion system protein VasG</fullName>
    </submittedName>
</protein>
<dbReference type="GO" id="GO:0005737">
    <property type="term" value="C:cytoplasm"/>
    <property type="evidence" value="ECO:0007669"/>
    <property type="project" value="TreeGrafter"/>
</dbReference>
<dbReference type="RefSeq" id="WP_054783195.1">
    <property type="nucleotide sequence ID" value="NZ_FPBD01000001.1"/>
</dbReference>
<dbReference type="SMART" id="SM00382">
    <property type="entry name" value="AAA"/>
    <property type="match status" value="2"/>
</dbReference>
<organism evidence="10 11">
    <name type="scientific">Pseudovibrio denitrificans</name>
    <dbReference type="NCBI Taxonomy" id="258256"/>
    <lineage>
        <taxon>Bacteria</taxon>
        <taxon>Pseudomonadati</taxon>
        <taxon>Pseudomonadota</taxon>
        <taxon>Alphaproteobacteria</taxon>
        <taxon>Hyphomicrobiales</taxon>
        <taxon>Stappiaceae</taxon>
        <taxon>Pseudovibrio</taxon>
    </lineage>
</organism>
<dbReference type="InterPro" id="IPR018368">
    <property type="entry name" value="ClpA/B_CS1"/>
</dbReference>
<dbReference type="InterPro" id="IPR050130">
    <property type="entry name" value="ClpA_ClpB"/>
</dbReference>
<keyword evidence="3 7" id="KW-0547">Nucleotide-binding</keyword>
<dbReference type="InterPro" id="IPR028299">
    <property type="entry name" value="ClpA/B_CS2"/>
</dbReference>
<dbReference type="Gene3D" id="1.10.1780.10">
    <property type="entry name" value="Clp, N-terminal domain"/>
    <property type="match status" value="1"/>
</dbReference>
<dbReference type="CDD" id="cd19499">
    <property type="entry name" value="RecA-like_ClpB_Hsp104-like"/>
    <property type="match status" value="1"/>
</dbReference>
<dbReference type="Pfam" id="PF10431">
    <property type="entry name" value="ClpB_D2-small"/>
    <property type="match status" value="1"/>
</dbReference>
<evidence type="ECO:0000256" key="1">
    <source>
        <dbReference type="ARBA" id="ARBA00008675"/>
    </source>
</evidence>
<evidence type="ECO:0000256" key="6">
    <source>
        <dbReference type="PROSITE-ProRule" id="PRU01251"/>
    </source>
</evidence>